<evidence type="ECO:0000313" key="4">
    <source>
        <dbReference type="Proteomes" id="UP000239290"/>
    </source>
</evidence>
<evidence type="ECO:0000313" key="3">
    <source>
        <dbReference type="EMBL" id="PQP22967.1"/>
    </source>
</evidence>
<feature type="compositionally biased region" description="Low complexity" evidence="1">
    <location>
        <begin position="45"/>
        <end position="75"/>
    </location>
</feature>
<evidence type="ECO:0000256" key="1">
    <source>
        <dbReference type="SAM" id="MobiDB-lite"/>
    </source>
</evidence>
<organism evidence="3 4">
    <name type="scientific">Rhodococcus opacus</name>
    <name type="common">Nocardia opaca</name>
    <dbReference type="NCBI Taxonomy" id="37919"/>
    <lineage>
        <taxon>Bacteria</taxon>
        <taxon>Bacillati</taxon>
        <taxon>Actinomycetota</taxon>
        <taxon>Actinomycetes</taxon>
        <taxon>Mycobacteriales</taxon>
        <taxon>Nocardiaceae</taxon>
        <taxon>Rhodococcus</taxon>
    </lineage>
</organism>
<dbReference type="PANTHER" id="PTHR35788">
    <property type="entry name" value="EXPORTED PROTEIN-RELATED"/>
    <property type="match status" value="1"/>
</dbReference>
<dbReference type="InterPro" id="IPR052913">
    <property type="entry name" value="Glycopeptide_resist_protein"/>
</dbReference>
<dbReference type="InterPro" id="IPR022029">
    <property type="entry name" value="YoaR-like_PG-bd"/>
</dbReference>
<evidence type="ECO:0000259" key="2">
    <source>
        <dbReference type="Pfam" id="PF12229"/>
    </source>
</evidence>
<dbReference type="RefSeq" id="WP_105417266.1">
    <property type="nucleotide sequence ID" value="NZ_PUIO01000025.1"/>
</dbReference>
<dbReference type="Pfam" id="PF12229">
    <property type="entry name" value="PG_binding_4"/>
    <property type="match status" value="1"/>
</dbReference>
<feature type="region of interest" description="Disordered" evidence="1">
    <location>
        <begin position="1"/>
        <end position="173"/>
    </location>
</feature>
<feature type="compositionally biased region" description="Pro residues" evidence="1">
    <location>
        <begin position="758"/>
        <end position="769"/>
    </location>
</feature>
<sequence length="769" mass="78558">MNDEDGDKGSTAPERSTPDPYATPESVEPDTVADPPTPEPDEVPAPDNAPAPDEAAAPENAPASGGAPAPEASAGQPNADDAPTTQLNLGDLGERSEEQVPDAPLWVEPPANEDVTQVIPAIPPGPVPGPTQAYTTPADEPTVVAPAAAAQVPPQPAPETSAPAEPSAEPTTPARAPWVKIAAVTGGVIALIGIAYAADLAVSSGKVPRGVTVAGVDVGGSSREEAEAILQAQVGPRADQPLTVTAGDVSTQLVPSAAGLGVDWEATLDRADSQPLNPFTRLTSFFTTDEIGVVPTRDEAALASAVDGLRSETDRASREGTVVFEGPTPVPVDPSTGQNLNGEGAEAALTEEWAFGRTVDLPVDVVPVTVTKEGVQRALAEVAVPAASADLVVTGRDGKVATAARQQIGAIVGFEPDGNGGLKPTYNFEAAIGILAPQLVSTEIAPKDATITLDGGSPTVVPAVIGDLVQWPKTLETLPELLRGNGSHATAAVYGPVPPALTTEAAQALGVKEVIGEFTTGGFSAASGTNIRLAASEINGALVKPGDTFSLNGYTGPRGTAQGYVESGIINNGRPDTAVGGGVSQVATTLYNAAYFAGMEDVAHTEHSYYISRYPEAREATVFEGAIDLQFRNTGKTGVMIQAIGGASDLTIRFWGTKTVDVESITGNRTKPTEPDTVTLPAGDHCIASSGAPGFTASDTRVISDHATGQEISRNTRTVRYDPVPIVKCEEPVAAPKPEERTPAASPAPSAPAESPKPTTPKPNPNDGE</sequence>
<gene>
    <name evidence="3" type="ORF">C5613_21115</name>
</gene>
<feature type="compositionally biased region" description="Low complexity" evidence="1">
    <location>
        <begin position="743"/>
        <end position="757"/>
    </location>
</feature>
<dbReference type="EMBL" id="PUIO01000025">
    <property type="protein sequence ID" value="PQP22967.1"/>
    <property type="molecule type" value="Genomic_DNA"/>
</dbReference>
<accession>A0A2S8J7L1</accession>
<dbReference type="Proteomes" id="UP000239290">
    <property type="component" value="Unassembled WGS sequence"/>
</dbReference>
<dbReference type="AlphaFoldDB" id="A0A2S8J7L1"/>
<feature type="region of interest" description="Disordered" evidence="1">
    <location>
        <begin position="730"/>
        <end position="769"/>
    </location>
</feature>
<dbReference type="Pfam" id="PF04294">
    <property type="entry name" value="VanW"/>
    <property type="match status" value="1"/>
</dbReference>
<feature type="domain" description="YoaR-like putative peptidoglycan binding" evidence="2">
    <location>
        <begin position="395"/>
        <end position="485"/>
    </location>
</feature>
<protein>
    <recommendedName>
        <fullName evidence="2">YoaR-like putative peptidoglycan binding domain-containing protein</fullName>
    </recommendedName>
</protein>
<reference evidence="4" key="1">
    <citation type="submission" date="2018-02" db="EMBL/GenBank/DDBJ databases">
        <title>Draft genome sequencing of Rhodococcus opacus KU647198.</title>
        <authorList>
            <person name="Zheng B.-X."/>
        </authorList>
    </citation>
    <scope>NUCLEOTIDE SEQUENCE [LARGE SCALE GENOMIC DNA]</scope>
    <source>
        <strain evidence="4">04-OD7</strain>
    </source>
</reference>
<comment type="caution">
    <text evidence="3">The sequence shown here is derived from an EMBL/GenBank/DDBJ whole genome shotgun (WGS) entry which is preliminary data.</text>
</comment>
<dbReference type="InterPro" id="IPR007391">
    <property type="entry name" value="Vancomycin_resist_VanW"/>
</dbReference>
<feature type="compositionally biased region" description="Low complexity" evidence="1">
    <location>
        <begin position="130"/>
        <end position="173"/>
    </location>
</feature>
<dbReference type="PANTHER" id="PTHR35788:SF1">
    <property type="entry name" value="EXPORTED PROTEIN"/>
    <property type="match status" value="1"/>
</dbReference>
<name>A0A2S8J7L1_RHOOP</name>
<proteinExistence type="predicted"/>